<dbReference type="InterPro" id="IPR022966">
    <property type="entry name" value="RNase_II/R_CS"/>
</dbReference>
<dbReference type="GeneID" id="3789209"/>
<gene>
    <name evidence="3" type="ORF">PY17X_1233600</name>
</gene>
<feature type="region of interest" description="Disordered" evidence="1">
    <location>
        <begin position="2182"/>
        <end position="2202"/>
    </location>
</feature>
<feature type="region of interest" description="Disordered" evidence="1">
    <location>
        <begin position="1617"/>
        <end position="1655"/>
    </location>
</feature>
<feature type="region of interest" description="Disordered" evidence="1">
    <location>
        <begin position="1106"/>
        <end position="1185"/>
    </location>
</feature>
<dbReference type="InterPro" id="IPR050180">
    <property type="entry name" value="RNR_Ribonuclease"/>
</dbReference>
<evidence type="ECO:0000259" key="2">
    <source>
        <dbReference type="SMART" id="SM00955"/>
    </source>
</evidence>
<feature type="region of interest" description="Disordered" evidence="1">
    <location>
        <begin position="890"/>
        <end position="911"/>
    </location>
</feature>
<dbReference type="GO" id="GO:0003723">
    <property type="term" value="F:RNA binding"/>
    <property type="evidence" value="ECO:0007669"/>
    <property type="project" value="InterPro"/>
</dbReference>
<dbReference type="Pfam" id="PF17849">
    <property type="entry name" value="OB_Dis3"/>
    <property type="match status" value="1"/>
</dbReference>
<dbReference type="KEGG" id="pyo:PY17X_1233600"/>
<dbReference type="Proteomes" id="UP000072874">
    <property type="component" value="Chromosome 12"/>
</dbReference>
<feature type="region of interest" description="Disordered" evidence="1">
    <location>
        <begin position="172"/>
        <end position="202"/>
    </location>
</feature>
<sequence>MKSKKKGMLHKKLKNQKGVKEFSYGSFKHKIAKIYAKEKQILKRIHNEKLSPESFLEEKGNTLKNDKPLCSVINNDIFNDFKNAKELIFQNGEKYRGKHDDNDESEQTLDEKLHQSDLKKSTKVKRKNSLLDEEVHNDSKLLHNENEIKKKKKKKAKLLPFVKDGIKSSDESAESYETYEENEKGEIIKHGNDKRHKKNNKEENEEAEVLVKILNIVITKNKIKNIIRKYFENGFVNFVSSSMIRYIIRKAKKKINILTVESFLVKNVDINNLESTIITNKKVESFRDYVFSRQKIKTIESALVQICKILPEDFSKEHFHKEFEITQFEYLKCIEVLCTYLLKKNDENTNAYKKYKTMDIFVKQILYKYMNQSSDDENVMKKEDNKGKKNKKKIKKGKGDENKDTKEKSKKEDETYELKEKKNEDTILCNLKKLNTNKKKKTDICSSVTNSSFDEKEEMKNNYSSLEILKIIDNKFKKRDLEISVLKKSIESIGSNIKLLLQFNNNSNINIDMLKYGNKNKDNINKNVEGISNEIMYKTEDSHVWSQNPIEEVSINQNNIKLEEKTKSVKNNTSKNVKDVNNNIMINDKKEMNKYNSSSQDNILIGKENKDTSLKIEKLLISNFTEKNSNVKGKSELEKFKENAHKFIKLINYDKDFEKNINENGKEKLNHILNIINIEFEKLFIIMDDKKYSKKENDKSICTLNNDNKKLKNQENDNNNNVSGINISVSQSDMIELNELKDVIKKRKKKKSKKGNKEIKDIEIINNDGNKKAIIPNELLCLQDGKINLQKKNKYDDSKKLLERNNLIEHDRKIELDKNKIGNKKGGGILDSLNFYMKTETMYSLDDSIKREDNEMSKSEDNEFLFKNENDKKIRINYFQEYMNYCDQNVKGKKSNSDNSNKSKSVENIKKDVLEKKDKKGNLYNYYENCNKADLCSQLTNKIINLAKEKTNLEICQTLEMINDSKKLEPILFTNKVSSDNTTAASVKISEIKYDKINQDEDLNLKKSIEIDKEKGKEKKSKNKTKNKKESKETKEKLVYNNEYILDEEKDKISGNSTESGDSVVYNYNIYDAIYDMNEQFSNVVKSIHMDQNITKVEIINESENEQGKNVTIEKKHKKTKEKGKKKKKEWKRKRKEDIKKKKKESREEKKKIKKEQMKKEKKKEKKKEESAKEKVDNETEEIAKEKGYHTQSDVLIKKKKKKKKKSKDKLKNSDYSFIDVGSNEEKTKLLNRQMCIYDEYITQEKAIKGIISKKYIRGIIHIRRLDYGYIDHEEGKIHIESKEDLNRAIDGDAVVIKLKNPNRVNNLVKPDKSIGKVVYIEEHYGSTKQYVCIFRNKVKDKKYNVAIPFKKNIPLIQVQNSHIKEFMKKYNVNDISNQLIYIKIFQWSPTEKFPEGKIVEILGQNDVFHNMQNAILLNHGLNFNLKKALEDQYLKDLKNKNNYINIITDELKKRMDLRKECVFTIDPETARDLDDAINICKINKKIITNSNYYIKIMHNLMCHNGEIDETLLEQNLPLFVNNDQDFFSKLKENEYVKEIENIKFQNFIKEKIVNDTENQQTSEIANYEDDKLTRGIEGIETDLTRDQQIGKYKQLDIERKGFTKFEDCYASKGDEKMLKRKNRENSNKGKKMKKAEKGSKKEAKKRAERRSKNMDIESDTDIETIIYDNCKKNKKFINLNHNKFDKMIMDNDCNQIRNITIFNNDSSSNEDSFDDYTRFNKKKKYNNIQEEKHKNINNKEKNIYKEKFERSFLDISSDHEDDNNNSNESENDDFFDKKNDFDIFVKDGKSDFSYLDNTVNKNWNTNKISTQFNGVKKIENSEFFPNTTNRWNYDTSQSSINDIGMNEENFEIGKINTISKNLKFYNTSMHSKNIECLSNSSNNESNNDGKKGKGKNKYAYIFKQNRNKDIGSELYKDSDNYCPKCKKYITIDDIIQGMNSEQWRKYNLYEVGVHITDVSFFVKENTSLDIDARNRAMTIYLTHTCFPMLSRILSENLCSLDPINNRLCLSVFFYMDNSGKIDHNTFFIKETVIESKVKFTYEEVHSIVSGYVQLKKIINKLKKDEKDAFFLRNANYEQSDKISQDPIDVRKVGSIVSNFSKIENENRLVKNSSSNDDTNLFYFNEKKKKNLDKKSANCDNNNNNNDKETMKKKDSNNNEKKSNSLYKRFLNLHFYSKKKNSSVVDADADSGSEKDLPVSPSSITNMIVDKNHGNTTNNDSNKQKGLGTFENKGNEMESSSFIFENEKNVKKKNGGIVMRKSDRNKINERVLENDQVKKGIEGIIKIFKNLNNKKHKLSQKEIINITKMLYDMYKITKGARMIRRKNGSLLFNNDKINFVLSNSYSPLGIVKKKNTFANYMIEELMLSANKLVAIRQYFSKYRDVSIFRSHNSSDSLNVSDIIELLKKHGIYLKVNSLAHILQFLDEKENHLKKNKTKKSIFETVCAFVKKKMVRAEYHTYKYIKDNDMSTYHYALSFLLYTHFTSPIRRYPDILVHRIIKRIINDEHQLKEKLCTSQEILSIVETPNVGIVENICENCNKCKARSKKAQMDCEIAFLCLYLQKHETPGYNRGIIMDIQKDRASIFFKSFSFENPLFFTGTEKHHHKISKAHLKYLCNYTIQPNPNKEEFTLTVYNQDAKTIKLRKVYKRFDYIPLYFFPLNSMPPSFFLAVAFSNK</sequence>
<dbReference type="OrthoDB" id="372421at2759"/>
<dbReference type="GO" id="GO:0000932">
    <property type="term" value="C:P-body"/>
    <property type="evidence" value="ECO:0007669"/>
    <property type="project" value="TreeGrafter"/>
</dbReference>
<organism evidence="3 4">
    <name type="scientific">Plasmodium yoelii</name>
    <dbReference type="NCBI Taxonomy" id="5861"/>
    <lineage>
        <taxon>Eukaryota</taxon>
        <taxon>Sar</taxon>
        <taxon>Alveolata</taxon>
        <taxon>Apicomplexa</taxon>
        <taxon>Aconoidasida</taxon>
        <taxon>Haemosporida</taxon>
        <taxon>Plasmodiidae</taxon>
        <taxon>Plasmodium</taxon>
        <taxon>Plasmodium (Vinckeia)</taxon>
    </lineage>
</organism>
<accession>A0A4V6MB45</accession>
<evidence type="ECO:0000256" key="1">
    <source>
        <dbReference type="SAM" id="MobiDB-lite"/>
    </source>
</evidence>
<feature type="compositionally biased region" description="Basic and acidic residues" evidence="1">
    <location>
        <begin position="397"/>
        <end position="415"/>
    </location>
</feature>
<dbReference type="OMA" id="IDCEIAF"/>
<proteinExistence type="predicted"/>
<feature type="compositionally biased region" description="Basic and acidic residues" evidence="1">
    <location>
        <begin position="109"/>
        <end position="120"/>
    </location>
</feature>
<dbReference type="VEuPathDB" id="PlasmoDB:PY03694"/>
<dbReference type="SMART" id="SM00955">
    <property type="entry name" value="RNB"/>
    <property type="match status" value="1"/>
</dbReference>
<feature type="compositionally biased region" description="Basic and acidic residues" evidence="1">
    <location>
        <begin position="1167"/>
        <end position="1185"/>
    </location>
</feature>
<dbReference type="PANTHER" id="PTHR23355:SF9">
    <property type="entry name" value="DIS3-LIKE EXONUCLEASE 2"/>
    <property type="match status" value="1"/>
</dbReference>
<dbReference type="Gene3D" id="2.40.50.690">
    <property type="match status" value="1"/>
</dbReference>
<feature type="compositionally biased region" description="Basic and acidic residues" evidence="1">
    <location>
        <begin position="1136"/>
        <end position="1159"/>
    </location>
</feature>
<dbReference type="InterPro" id="IPR041505">
    <property type="entry name" value="Dis3_CSD2"/>
</dbReference>
<feature type="compositionally biased region" description="Basic and acidic residues" evidence="1">
    <location>
        <begin position="1617"/>
        <end position="1628"/>
    </location>
</feature>
<dbReference type="PANTHER" id="PTHR23355">
    <property type="entry name" value="RIBONUCLEASE"/>
    <property type="match status" value="1"/>
</dbReference>
<feature type="region of interest" description="Disordered" evidence="1">
    <location>
        <begin position="1014"/>
        <end position="1034"/>
    </location>
</feature>
<dbReference type="SUPFAM" id="SSF50249">
    <property type="entry name" value="Nucleic acid-binding proteins"/>
    <property type="match status" value="3"/>
</dbReference>
<dbReference type="InterPro" id="IPR001900">
    <property type="entry name" value="RNase_II/R"/>
</dbReference>
<reference evidence="3 4" key="1">
    <citation type="journal article" date="2014" name="BMC Biol.">
        <title>A comprehensive evaluation of rodent malaria parasite genomes and gene expression.</title>
        <authorList>
            <person name="Otto T.D."/>
            <person name="Bohme U."/>
            <person name="Jackson A.P."/>
            <person name="Hunt M."/>
            <person name="Franke-Fayard B."/>
            <person name="Hoeijmakers W.A."/>
            <person name="Religa A.A."/>
            <person name="Robertson L."/>
            <person name="Sanders M."/>
            <person name="Ogun S.A."/>
            <person name="Cunningham D."/>
            <person name="Erhart A."/>
            <person name="Billker O."/>
            <person name="Khan S.M."/>
            <person name="Stunnenberg H.G."/>
            <person name="Langhorne J."/>
            <person name="Holder A.A."/>
            <person name="Waters A.P."/>
            <person name="Newbold C.I."/>
            <person name="Pain A."/>
            <person name="Berriman M."/>
            <person name="Janse C.J."/>
        </authorList>
    </citation>
    <scope>NUCLEOTIDE SEQUENCE [LARGE SCALE GENOMIC DNA]</scope>
    <source>
        <strain evidence="3 4">17X</strain>
    </source>
</reference>
<dbReference type="Pfam" id="PF00773">
    <property type="entry name" value="RNB"/>
    <property type="match status" value="2"/>
</dbReference>
<evidence type="ECO:0000313" key="4">
    <source>
        <dbReference type="Proteomes" id="UP000072874"/>
    </source>
</evidence>
<feature type="compositionally biased region" description="Basic residues" evidence="1">
    <location>
        <begin position="1115"/>
        <end position="1135"/>
    </location>
</feature>
<dbReference type="PROSITE" id="PS01175">
    <property type="entry name" value="RIBONUCLEASE_II"/>
    <property type="match status" value="1"/>
</dbReference>
<dbReference type="VEuPathDB" id="PlasmoDB:PYYM_1232800"/>
<dbReference type="RefSeq" id="XP_022812685.1">
    <property type="nucleotide sequence ID" value="XM_022956845.1"/>
</dbReference>
<dbReference type="GO" id="GO:0006402">
    <property type="term" value="P:mRNA catabolic process"/>
    <property type="evidence" value="ECO:0007669"/>
    <property type="project" value="TreeGrafter"/>
</dbReference>
<feature type="compositionally biased region" description="Basic and acidic residues" evidence="1">
    <location>
        <begin position="181"/>
        <end position="191"/>
    </location>
</feature>
<feature type="region of interest" description="Disordered" evidence="1">
    <location>
        <begin position="2133"/>
        <end position="2164"/>
    </location>
</feature>
<dbReference type="GO" id="GO:0000175">
    <property type="term" value="F:3'-5'-RNA exonuclease activity"/>
    <property type="evidence" value="ECO:0007669"/>
    <property type="project" value="TreeGrafter"/>
</dbReference>
<feature type="compositionally biased region" description="Basic and acidic residues" evidence="1">
    <location>
        <begin position="2146"/>
        <end position="2163"/>
    </location>
</feature>
<feature type="compositionally biased region" description="Basic residues" evidence="1">
    <location>
        <begin position="1018"/>
        <end position="1027"/>
    </location>
</feature>
<dbReference type="Gene3D" id="2.40.50.700">
    <property type="match status" value="1"/>
</dbReference>
<protein>
    <submittedName>
        <fullName evidence="3">Ribonuclease, putative</fullName>
    </submittedName>
</protein>
<evidence type="ECO:0000313" key="3">
    <source>
        <dbReference type="EMBL" id="VTZ80134.1"/>
    </source>
</evidence>
<feature type="compositionally biased region" description="Basic and acidic residues" evidence="1">
    <location>
        <begin position="378"/>
        <end position="387"/>
    </location>
</feature>
<feature type="domain" description="RNB" evidence="2">
    <location>
        <begin position="1929"/>
        <end position="2506"/>
    </location>
</feature>
<dbReference type="EMBL" id="LM993666">
    <property type="protein sequence ID" value="VTZ80134.1"/>
    <property type="molecule type" value="Genomic_DNA"/>
</dbReference>
<feature type="region of interest" description="Disordered" evidence="1">
    <location>
        <begin position="95"/>
        <end position="124"/>
    </location>
</feature>
<feature type="region of interest" description="Disordered" evidence="1">
    <location>
        <begin position="377"/>
        <end position="415"/>
    </location>
</feature>
<name>A0A4V6MB45_PLAYE</name>
<dbReference type="VEuPathDB" id="PlasmoDB:Py17XNL_001205191"/>
<dbReference type="InterPro" id="IPR012340">
    <property type="entry name" value="NA-bd_OB-fold"/>
</dbReference>
<dbReference type="VEuPathDB" id="PlasmoDB:PY17X_1233600"/>